<keyword evidence="12" id="KW-0969">Cilium</keyword>
<evidence type="ECO:0000256" key="5">
    <source>
        <dbReference type="ARBA" id="ARBA00022989"/>
    </source>
</evidence>
<evidence type="ECO:0000256" key="8">
    <source>
        <dbReference type="SAM" id="Coils"/>
    </source>
</evidence>
<dbReference type="GO" id="GO:0005886">
    <property type="term" value="C:plasma membrane"/>
    <property type="evidence" value="ECO:0007669"/>
    <property type="project" value="UniProtKB-SubCell"/>
</dbReference>
<evidence type="ECO:0000256" key="2">
    <source>
        <dbReference type="ARBA" id="ARBA00008914"/>
    </source>
</evidence>
<keyword evidence="8" id="KW-0175">Coiled coil</keyword>
<dbReference type="Gene3D" id="3.30.1330.60">
    <property type="entry name" value="OmpA-like domain"/>
    <property type="match status" value="1"/>
</dbReference>
<feature type="region of interest" description="Disordered" evidence="9">
    <location>
        <begin position="63"/>
        <end position="103"/>
    </location>
</feature>
<dbReference type="CDD" id="cd07185">
    <property type="entry name" value="OmpA_C-like"/>
    <property type="match status" value="1"/>
</dbReference>
<evidence type="ECO:0000256" key="7">
    <source>
        <dbReference type="PROSITE-ProRule" id="PRU00473"/>
    </source>
</evidence>
<accession>A0A7V7UX28</accession>
<keyword evidence="12" id="KW-0966">Cell projection</keyword>
<dbReference type="PANTHER" id="PTHR30329">
    <property type="entry name" value="STATOR ELEMENT OF FLAGELLAR MOTOR COMPLEX"/>
    <property type="match status" value="1"/>
</dbReference>
<dbReference type="InterPro" id="IPR050330">
    <property type="entry name" value="Bact_OuterMem_StrucFunc"/>
</dbReference>
<feature type="coiled-coil region" evidence="8">
    <location>
        <begin position="103"/>
        <end position="137"/>
    </location>
</feature>
<feature type="domain" description="OmpA-like" evidence="11">
    <location>
        <begin position="150"/>
        <end position="272"/>
    </location>
</feature>
<dbReference type="InterPro" id="IPR036737">
    <property type="entry name" value="OmpA-like_sf"/>
</dbReference>
<protein>
    <submittedName>
        <fullName evidence="12">Flagellar motor protein MotB</fullName>
    </submittedName>
</protein>
<feature type="compositionally biased region" description="Low complexity" evidence="9">
    <location>
        <begin position="87"/>
        <end position="103"/>
    </location>
</feature>
<gene>
    <name evidence="12" type="primary">motB</name>
    <name evidence="12" type="ORF">F7732_14695</name>
</gene>
<dbReference type="InterPro" id="IPR006665">
    <property type="entry name" value="OmpA-like"/>
</dbReference>
<name>A0A7V7UX28_9BACI</name>
<reference evidence="12 13" key="1">
    <citation type="journal article" date="2014" name="Arch. Microbiol.">
        <title>Bacillus mesophilum sp. nov., strain IITR-54T, a novel 4-chlorobiphenyl dechlorinating bacterium.</title>
        <authorList>
            <person name="Manickam N."/>
            <person name="Singh N.K."/>
            <person name="Bajaj A."/>
            <person name="Kumar R.M."/>
            <person name="Kaur G."/>
            <person name="Kaur N."/>
            <person name="Bala M."/>
            <person name="Kumar A."/>
            <person name="Mayilraj S."/>
        </authorList>
    </citation>
    <scope>NUCLEOTIDE SEQUENCE [LARGE SCALE GENOMIC DNA]</scope>
    <source>
        <strain evidence="12 13">IITR-54</strain>
    </source>
</reference>
<dbReference type="Pfam" id="PF13677">
    <property type="entry name" value="MotB_plug"/>
    <property type="match status" value="1"/>
</dbReference>
<sequence>MSKRKKKEHHEEHVDESWLLPYADLLTLLVALFIVLFAMSSVDAEKFQKLSKSFNDVFTGGTGVMEFPSPIPEGSREATDVSKDNLPESGQEQEQPQPQDQEAQAALEQLANEELRKQADQEELSSLQEKVNSYITNNDLTDKLETSLTTEGLLVTIRDNVLFQSGSADVRRQDYDVAGEIAELLVMDPPRNIMISGHTDNVPISNARFSSNWELSVMRAVNFMKIILENDQLDPGKFSAKGFGEFQPAAANDTADGRAKNRRVEILILPRTES</sequence>
<comment type="subcellular location">
    <subcellularLocation>
        <location evidence="1">Cell membrane</location>
        <topology evidence="1">Single-pass membrane protein</topology>
    </subcellularLocation>
</comment>
<evidence type="ECO:0000256" key="1">
    <source>
        <dbReference type="ARBA" id="ARBA00004162"/>
    </source>
</evidence>
<feature type="compositionally biased region" description="Basic and acidic residues" evidence="9">
    <location>
        <begin position="74"/>
        <end position="86"/>
    </location>
</feature>
<evidence type="ECO:0000256" key="6">
    <source>
        <dbReference type="ARBA" id="ARBA00023136"/>
    </source>
</evidence>
<evidence type="ECO:0000256" key="3">
    <source>
        <dbReference type="ARBA" id="ARBA00022475"/>
    </source>
</evidence>
<dbReference type="RefSeq" id="WP_066449589.1">
    <property type="nucleotide sequence ID" value="NZ_WBOT01000004.1"/>
</dbReference>
<dbReference type="InterPro" id="IPR025713">
    <property type="entry name" value="MotB-like_N_dom"/>
</dbReference>
<keyword evidence="4 10" id="KW-0812">Transmembrane</keyword>
<keyword evidence="5 10" id="KW-1133">Transmembrane helix</keyword>
<dbReference type="AlphaFoldDB" id="A0A7V7UX28"/>
<dbReference type="OrthoDB" id="9815217at2"/>
<evidence type="ECO:0000313" key="13">
    <source>
        <dbReference type="Proteomes" id="UP000441354"/>
    </source>
</evidence>
<feature type="transmembrane region" description="Helical" evidence="10">
    <location>
        <begin position="20"/>
        <end position="42"/>
    </location>
</feature>
<keyword evidence="12" id="KW-0282">Flagellum</keyword>
<keyword evidence="6 7" id="KW-0472">Membrane</keyword>
<dbReference type="PROSITE" id="PS51123">
    <property type="entry name" value="OMPA_2"/>
    <property type="match status" value="1"/>
</dbReference>
<evidence type="ECO:0000313" key="12">
    <source>
        <dbReference type="EMBL" id="KAB2331911.1"/>
    </source>
</evidence>
<comment type="caution">
    <text evidence="12">The sequence shown here is derived from an EMBL/GenBank/DDBJ whole genome shotgun (WGS) entry which is preliminary data.</text>
</comment>
<evidence type="ECO:0000256" key="4">
    <source>
        <dbReference type="ARBA" id="ARBA00022692"/>
    </source>
</evidence>
<organism evidence="12 13">
    <name type="scientific">Bacillus mesophilum</name>
    <dbReference type="NCBI Taxonomy" id="1071718"/>
    <lineage>
        <taxon>Bacteria</taxon>
        <taxon>Bacillati</taxon>
        <taxon>Bacillota</taxon>
        <taxon>Bacilli</taxon>
        <taxon>Bacillales</taxon>
        <taxon>Bacillaceae</taxon>
        <taxon>Bacillus</taxon>
    </lineage>
</organism>
<comment type="similarity">
    <text evidence="2">Belongs to the MotB family.</text>
</comment>
<proteinExistence type="inferred from homology"/>
<dbReference type="Proteomes" id="UP000441354">
    <property type="component" value="Unassembled WGS sequence"/>
</dbReference>
<evidence type="ECO:0000256" key="10">
    <source>
        <dbReference type="SAM" id="Phobius"/>
    </source>
</evidence>
<dbReference type="PANTHER" id="PTHR30329:SF21">
    <property type="entry name" value="LIPOPROTEIN YIAD-RELATED"/>
    <property type="match status" value="1"/>
</dbReference>
<dbReference type="EMBL" id="WBOT01000004">
    <property type="protein sequence ID" value="KAB2331911.1"/>
    <property type="molecule type" value="Genomic_DNA"/>
</dbReference>
<evidence type="ECO:0000256" key="9">
    <source>
        <dbReference type="SAM" id="MobiDB-lite"/>
    </source>
</evidence>
<evidence type="ECO:0000259" key="11">
    <source>
        <dbReference type="PROSITE" id="PS51123"/>
    </source>
</evidence>
<keyword evidence="13" id="KW-1185">Reference proteome</keyword>
<dbReference type="SUPFAM" id="SSF103088">
    <property type="entry name" value="OmpA-like"/>
    <property type="match status" value="1"/>
</dbReference>
<keyword evidence="3" id="KW-1003">Cell membrane</keyword>
<dbReference type="NCBIfam" id="NF005831">
    <property type="entry name" value="PRK07734.1"/>
    <property type="match status" value="1"/>
</dbReference>
<dbReference type="Pfam" id="PF00691">
    <property type="entry name" value="OmpA"/>
    <property type="match status" value="1"/>
</dbReference>